<dbReference type="SMART" id="SM00228">
    <property type="entry name" value="PDZ"/>
    <property type="match status" value="1"/>
</dbReference>
<dbReference type="PANTHER" id="PTHR43343:SF3">
    <property type="entry name" value="PROTEASE DO-LIKE 8, CHLOROPLASTIC"/>
    <property type="match status" value="1"/>
</dbReference>
<evidence type="ECO:0000256" key="1">
    <source>
        <dbReference type="ARBA" id="ARBA00022670"/>
    </source>
</evidence>
<feature type="region of interest" description="Disordered" evidence="3">
    <location>
        <begin position="25"/>
        <end position="48"/>
    </location>
</feature>
<dbReference type="InterPro" id="IPR001940">
    <property type="entry name" value="Peptidase_S1C"/>
</dbReference>
<dbReference type="EMBL" id="CP036402">
    <property type="protein sequence ID" value="QBI18905.1"/>
    <property type="molecule type" value="Genomic_DNA"/>
</dbReference>
<name>A0A411YCK9_9ACTN</name>
<dbReference type="InterPro" id="IPR001478">
    <property type="entry name" value="PDZ"/>
</dbReference>
<keyword evidence="6" id="KW-1185">Reference proteome</keyword>
<dbReference type="Gene3D" id="2.30.42.10">
    <property type="match status" value="1"/>
</dbReference>
<gene>
    <name evidence="5" type="ORF">ER308_04655</name>
</gene>
<sequence>MSAIVAAIVAAVVAAGVVENADVDSAASPAGEDTADADEVPTPDLSGLEADTSVEVVAEATMPSVAHLETGQGATGSAVIFREDGYLITNAHVVGNANQVQVTLGDGQARSGEVVATAPFADIAVLRVDEDGLPTAEFTDEAPNVGAPAIAIGSPFGFDATVTSGVVSALNRTLPADQRGEVVLSDLIQTDAAINPGNSGGPLVDGEGRVMGINTAIISQTGTDAGIGFAIPASTAVSLAERLIDDGEVSPAFLGIQGDNLEPGAAEQFDLDVASGAVVVAVVPDSPADEAGLAEGDIITGIDGDGVESMFDVQGRIRITEPGTTITLTVVRDGEELELETTLTEQPEQTELP</sequence>
<dbReference type="RefSeq" id="WP_131153902.1">
    <property type="nucleotide sequence ID" value="NZ_CP036402.1"/>
</dbReference>
<evidence type="ECO:0000256" key="3">
    <source>
        <dbReference type="SAM" id="MobiDB-lite"/>
    </source>
</evidence>
<dbReference type="SUPFAM" id="SSF50156">
    <property type="entry name" value="PDZ domain-like"/>
    <property type="match status" value="1"/>
</dbReference>
<dbReference type="InterPro" id="IPR051201">
    <property type="entry name" value="Chloro_Bact_Ser_Proteases"/>
</dbReference>
<dbReference type="PROSITE" id="PS50106">
    <property type="entry name" value="PDZ"/>
    <property type="match status" value="1"/>
</dbReference>
<dbReference type="InterPro" id="IPR036034">
    <property type="entry name" value="PDZ_sf"/>
</dbReference>
<evidence type="ECO:0000256" key="2">
    <source>
        <dbReference type="ARBA" id="ARBA00022801"/>
    </source>
</evidence>
<organism evidence="5 6">
    <name type="scientific">Egibacter rhizosphaerae</name>
    <dbReference type="NCBI Taxonomy" id="1670831"/>
    <lineage>
        <taxon>Bacteria</taxon>
        <taxon>Bacillati</taxon>
        <taxon>Actinomycetota</taxon>
        <taxon>Nitriliruptoria</taxon>
        <taxon>Egibacterales</taxon>
        <taxon>Egibacteraceae</taxon>
        <taxon>Egibacter</taxon>
    </lineage>
</organism>
<evidence type="ECO:0000313" key="5">
    <source>
        <dbReference type="EMBL" id="QBI18905.1"/>
    </source>
</evidence>
<dbReference type="GO" id="GO:0004252">
    <property type="term" value="F:serine-type endopeptidase activity"/>
    <property type="evidence" value="ECO:0007669"/>
    <property type="project" value="InterPro"/>
</dbReference>
<accession>A0A411YCK9</accession>
<dbReference type="Pfam" id="PF13365">
    <property type="entry name" value="Trypsin_2"/>
    <property type="match status" value="1"/>
</dbReference>
<dbReference type="Pfam" id="PF13180">
    <property type="entry name" value="PDZ_2"/>
    <property type="match status" value="1"/>
</dbReference>
<dbReference type="GO" id="GO:0006508">
    <property type="term" value="P:proteolysis"/>
    <property type="evidence" value="ECO:0007669"/>
    <property type="project" value="UniProtKB-KW"/>
</dbReference>
<feature type="domain" description="PDZ" evidence="4">
    <location>
        <begin position="258"/>
        <end position="334"/>
    </location>
</feature>
<dbReference type="PRINTS" id="PR00834">
    <property type="entry name" value="PROTEASES2C"/>
</dbReference>
<reference evidence="5 6" key="1">
    <citation type="submission" date="2019-01" db="EMBL/GenBank/DDBJ databases">
        <title>Egibacter rhizosphaerae EGI 80759T.</title>
        <authorList>
            <person name="Chen D.-D."/>
            <person name="Tian Y."/>
            <person name="Jiao J.-Y."/>
            <person name="Zhang X.-T."/>
            <person name="Zhang Y.-G."/>
            <person name="Zhang Y."/>
            <person name="Xiao M."/>
            <person name="Shu W.-S."/>
            <person name="Li W.-J."/>
        </authorList>
    </citation>
    <scope>NUCLEOTIDE SEQUENCE [LARGE SCALE GENOMIC DNA]</scope>
    <source>
        <strain evidence="5 6">EGI 80759</strain>
    </source>
</reference>
<dbReference type="AlphaFoldDB" id="A0A411YCK9"/>
<dbReference type="Gene3D" id="2.40.10.120">
    <property type="match status" value="1"/>
</dbReference>
<dbReference type="KEGG" id="erz:ER308_04655"/>
<dbReference type="InterPro" id="IPR009003">
    <property type="entry name" value="Peptidase_S1_PA"/>
</dbReference>
<dbReference type="SUPFAM" id="SSF50494">
    <property type="entry name" value="Trypsin-like serine proteases"/>
    <property type="match status" value="1"/>
</dbReference>
<keyword evidence="2" id="KW-0378">Hydrolase</keyword>
<evidence type="ECO:0000259" key="4">
    <source>
        <dbReference type="PROSITE" id="PS50106"/>
    </source>
</evidence>
<dbReference type="OrthoDB" id="9758917at2"/>
<keyword evidence="1" id="KW-0645">Protease</keyword>
<dbReference type="PANTHER" id="PTHR43343">
    <property type="entry name" value="PEPTIDASE S12"/>
    <property type="match status" value="1"/>
</dbReference>
<proteinExistence type="predicted"/>
<evidence type="ECO:0000313" key="6">
    <source>
        <dbReference type="Proteomes" id="UP000291469"/>
    </source>
</evidence>
<protein>
    <submittedName>
        <fullName evidence="5">PDZ domain-containing protein</fullName>
    </submittedName>
</protein>
<dbReference type="Proteomes" id="UP000291469">
    <property type="component" value="Chromosome"/>
</dbReference>